<dbReference type="HOGENOM" id="CLU_2773393_0_0_9"/>
<dbReference type="Proteomes" id="UP000016662">
    <property type="component" value="Unassembled WGS sequence"/>
</dbReference>
<proteinExistence type="predicted"/>
<organism evidence="1 2">
    <name type="scientific">Ruminococcus callidus ATCC 27760</name>
    <dbReference type="NCBI Taxonomy" id="411473"/>
    <lineage>
        <taxon>Bacteria</taxon>
        <taxon>Bacillati</taxon>
        <taxon>Bacillota</taxon>
        <taxon>Clostridia</taxon>
        <taxon>Eubacteriales</taxon>
        <taxon>Oscillospiraceae</taxon>
        <taxon>Ruminococcus</taxon>
    </lineage>
</organism>
<dbReference type="STRING" id="411473.RUMCAL_02742"/>
<accession>U2JX32</accession>
<sequence>MTSSGERSGSFFDGICGKNHRIFPKSLCHFHRIFMKINVTVKKAAAISSSIILYRRKCCNHLDKKNFSW</sequence>
<name>U2JX32_9FIRM</name>
<evidence type="ECO:0000313" key="1">
    <source>
        <dbReference type="EMBL" id="ERJ90851.1"/>
    </source>
</evidence>
<keyword evidence="2" id="KW-1185">Reference proteome</keyword>
<dbReference type="EMBL" id="AWVF01000342">
    <property type="protein sequence ID" value="ERJ90851.1"/>
    <property type="molecule type" value="Genomic_DNA"/>
</dbReference>
<protein>
    <submittedName>
        <fullName evidence="1">Uncharacterized protein</fullName>
    </submittedName>
</protein>
<evidence type="ECO:0000313" key="2">
    <source>
        <dbReference type="Proteomes" id="UP000016662"/>
    </source>
</evidence>
<reference evidence="1 2" key="1">
    <citation type="submission" date="2013-07" db="EMBL/GenBank/DDBJ databases">
        <authorList>
            <person name="Weinstock G."/>
            <person name="Sodergren E."/>
            <person name="Wylie T."/>
            <person name="Fulton L."/>
            <person name="Fulton R."/>
            <person name="Fronick C."/>
            <person name="O'Laughlin M."/>
            <person name="Godfrey J."/>
            <person name="Miner T."/>
            <person name="Herter B."/>
            <person name="Appelbaum E."/>
            <person name="Cordes M."/>
            <person name="Lek S."/>
            <person name="Wollam A."/>
            <person name="Pepin K.H."/>
            <person name="Palsikar V.B."/>
            <person name="Mitreva M."/>
            <person name="Wilson R.K."/>
        </authorList>
    </citation>
    <scope>NUCLEOTIDE SEQUENCE [LARGE SCALE GENOMIC DNA]</scope>
    <source>
        <strain evidence="1 2">ATCC 27760</strain>
    </source>
</reference>
<comment type="caution">
    <text evidence="1">The sequence shown here is derived from an EMBL/GenBank/DDBJ whole genome shotgun (WGS) entry which is preliminary data.</text>
</comment>
<gene>
    <name evidence="1" type="ORF">RUMCAL_02742</name>
</gene>
<dbReference type="AlphaFoldDB" id="U2JX32"/>